<proteinExistence type="predicted"/>
<feature type="compositionally biased region" description="Basic and acidic residues" evidence="1">
    <location>
        <begin position="266"/>
        <end position="299"/>
    </location>
</feature>
<accession>A0ABR3JAV2</accession>
<feature type="region of interest" description="Disordered" evidence="1">
    <location>
        <begin position="262"/>
        <end position="313"/>
    </location>
</feature>
<evidence type="ECO:0000313" key="3">
    <source>
        <dbReference type="Proteomes" id="UP001556367"/>
    </source>
</evidence>
<evidence type="ECO:0000256" key="1">
    <source>
        <dbReference type="SAM" id="MobiDB-lite"/>
    </source>
</evidence>
<name>A0ABR3JAV2_9AGAR</name>
<evidence type="ECO:0000313" key="2">
    <source>
        <dbReference type="EMBL" id="KAL0952671.1"/>
    </source>
</evidence>
<keyword evidence="3" id="KW-1185">Reference proteome</keyword>
<sequence>MANKALSKGTLSLRFMQNAHRAKQLKEVELDKAQVKDDAEWQVSESVREAWGIGQTQSTSPQITYETSYLPFVLSSESSTTHASSATSFDHKEAQTASDAQFSAPKAQGRRTFKSGKEVYPQEDVASVPKQHSANEPSTSPAQGKKYVKPSHISGHYTPRELHLNHRLPKIIATSKAKRAQDAIFDSSGTGVDLPRPTLSSSVEAGIAANSIESSAASEGFLKPAGVDEPTKLASTSVNTSAELVRDFPCLAVQMPSYHLEIQVDEDNRGTAKSESRTSRPTKRERNHDAGSDRPDEERKKRKKRKAVSEAGP</sequence>
<dbReference type="EMBL" id="JASNQZ010000010">
    <property type="protein sequence ID" value="KAL0952671.1"/>
    <property type="molecule type" value="Genomic_DNA"/>
</dbReference>
<gene>
    <name evidence="2" type="ORF">HGRIS_006915</name>
</gene>
<protein>
    <submittedName>
        <fullName evidence="2">Uncharacterized protein</fullName>
    </submittedName>
</protein>
<organism evidence="2 3">
    <name type="scientific">Hohenbuehelia grisea</name>
    <dbReference type="NCBI Taxonomy" id="104357"/>
    <lineage>
        <taxon>Eukaryota</taxon>
        <taxon>Fungi</taxon>
        <taxon>Dikarya</taxon>
        <taxon>Basidiomycota</taxon>
        <taxon>Agaricomycotina</taxon>
        <taxon>Agaricomycetes</taxon>
        <taxon>Agaricomycetidae</taxon>
        <taxon>Agaricales</taxon>
        <taxon>Pleurotineae</taxon>
        <taxon>Pleurotaceae</taxon>
        <taxon>Hohenbuehelia</taxon>
    </lineage>
</organism>
<feature type="compositionally biased region" description="Polar residues" evidence="1">
    <location>
        <begin position="130"/>
        <end position="142"/>
    </location>
</feature>
<feature type="region of interest" description="Disordered" evidence="1">
    <location>
        <begin position="84"/>
        <end position="161"/>
    </location>
</feature>
<comment type="caution">
    <text evidence="2">The sequence shown here is derived from an EMBL/GenBank/DDBJ whole genome shotgun (WGS) entry which is preliminary data.</text>
</comment>
<dbReference type="Proteomes" id="UP001556367">
    <property type="component" value="Unassembled WGS sequence"/>
</dbReference>
<reference evidence="3" key="1">
    <citation type="submission" date="2024-06" db="EMBL/GenBank/DDBJ databases">
        <title>Multi-omics analyses provide insights into the biosynthesis of the anticancer antibiotic pleurotin in Hohenbuehelia grisea.</title>
        <authorList>
            <person name="Weaver J.A."/>
            <person name="Alberti F."/>
        </authorList>
    </citation>
    <scope>NUCLEOTIDE SEQUENCE [LARGE SCALE GENOMIC DNA]</scope>
    <source>
        <strain evidence="3">T-177</strain>
    </source>
</reference>